<feature type="region of interest" description="Disordered" evidence="1">
    <location>
        <begin position="40"/>
        <end position="63"/>
    </location>
</feature>
<evidence type="ECO:0000313" key="2">
    <source>
        <dbReference type="EMBL" id="SEU10177.1"/>
    </source>
</evidence>
<dbReference type="AlphaFoldDB" id="A0A1I0JJB7"/>
<organism evidence="2 3">
    <name type="scientific">Pseudomonas graminis</name>
    <dbReference type="NCBI Taxonomy" id="158627"/>
    <lineage>
        <taxon>Bacteria</taxon>
        <taxon>Pseudomonadati</taxon>
        <taxon>Pseudomonadota</taxon>
        <taxon>Gammaproteobacteria</taxon>
        <taxon>Pseudomonadales</taxon>
        <taxon>Pseudomonadaceae</taxon>
        <taxon>Pseudomonas</taxon>
    </lineage>
</organism>
<protein>
    <submittedName>
        <fullName evidence="2">Uncharacterized protein</fullName>
    </submittedName>
</protein>
<dbReference type="RefSeq" id="WP_074893385.1">
    <property type="nucleotide sequence ID" value="NZ_FOHW01000060.1"/>
</dbReference>
<dbReference type="OrthoDB" id="7032325at2"/>
<name>A0A1I0JJB7_9PSED</name>
<proteinExistence type="predicted"/>
<reference evidence="2 3" key="1">
    <citation type="submission" date="2016-10" db="EMBL/GenBank/DDBJ databases">
        <authorList>
            <person name="de Groot N.N."/>
        </authorList>
    </citation>
    <scope>NUCLEOTIDE SEQUENCE [LARGE SCALE GENOMIC DNA]</scope>
    <source>
        <strain evidence="2 3">DSM 11363</strain>
    </source>
</reference>
<evidence type="ECO:0000256" key="1">
    <source>
        <dbReference type="SAM" id="MobiDB-lite"/>
    </source>
</evidence>
<sequence length="80" mass="8747">MISLNLSAVKENEETSARIAAAIAAFEARGGQFHFAPGFYGKPKPPARSQTVDPSTVLKRRRKKPTATECITFRELAEAL</sequence>
<evidence type="ECO:0000313" key="3">
    <source>
        <dbReference type="Proteomes" id="UP000182332"/>
    </source>
</evidence>
<dbReference type="EMBL" id="FOHW01000060">
    <property type="protein sequence ID" value="SEU10177.1"/>
    <property type="molecule type" value="Genomic_DNA"/>
</dbReference>
<dbReference type="Proteomes" id="UP000182332">
    <property type="component" value="Unassembled WGS sequence"/>
</dbReference>
<accession>A0A1I0JJB7</accession>
<gene>
    <name evidence="2" type="ORF">SAMN05216197_1609</name>
</gene>